<sequence length="100" mass="10260">MSPAISHPYRLVLFQGAAVVMLLGGSVLMPPADGAMLLVPLTAERAATIVDLALDHGARIGGLGPLPGTLIVRGERARLFRPLLASGVLAVAAPGIWCGR</sequence>
<keyword evidence="3" id="KW-1185">Reference proteome</keyword>
<feature type="transmembrane region" description="Helical" evidence="1">
    <location>
        <begin position="79"/>
        <end position="99"/>
    </location>
</feature>
<accession>A0ABS2D556</accession>
<keyword evidence="1" id="KW-1133">Transmembrane helix</keyword>
<organism evidence="2 3">
    <name type="scientific">Sphingomonas longa</name>
    <dbReference type="NCBI Taxonomy" id="2778730"/>
    <lineage>
        <taxon>Bacteria</taxon>
        <taxon>Pseudomonadati</taxon>
        <taxon>Pseudomonadota</taxon>
        <taxon>Alphaproteobacteria</taxon>
        <taxon>Sphingomonadales</taxon>
        <taxon>Sphingomonadaceae</taxon>
        <taxon>Sphingomonas</taxon>
    </lineage>
</organism>
<name>A0ABS2D556_9SPHN</name>
<evidence type="ECO:0000256" key="1">
    <source>
        <dbReference type="SAM" id="Phobius"/>
    </source>
</evidence>
<dbReference type="Proteomes" id="UP000763641">
    <property type="component" value="Unassembled WGS sequence"/>
</dbReference>
<reference evidence="2 3" key="1">
    <citation type="submission" date="2020-12" db="EMBL/GenBank/DDBJ databases">
        <title>Sphingomonas sp.</title>
        <authorList>
            <person name="Kim M.K."/>
        </authorList>
    </citation>
    <scope>NUCLEOTIDE SEQUENCE [LARGE SCALE GENOMIC DNA]</scope>
    <source>
        <strain evidence="2 3">BT552</strain>
    </source>
</reference>
<dbReference type="RefSeq" id="WP_204196832.1">
    <property type="nucleotide sequence ID" value="NZ_JAFEMC010000002.1"/>
</dbReference>
<feature type="transmembrane region" description="Helical" evidence="1">
    <location>
        <begin position="12"/>
        <end position="32"/>
    </location>
</feature>
<keyword evidence="1" id="KW-0472">Membrane</keyword>
<keyword evidence="1" id="KW-0812">Transmembrane</keyword>
<dbReference type="EMBL" id="JAFEMC010000002">
    <property type="protein sequence ID" value="MBM6576047.1"/>
    <property type="molecule type" value="Genomic_DNA"/>
</dbReference>
<gene>
    <name evidence="2" type="ORF">ILT43_06650</name>
</gene>
<protein>
    <submittedName>
        <fullName evidence="2">Uncharacterized protein</fullName>
    </submittedName>
</protein>
<evidence type="ECO:0000313" key="2">
    <source>
        <dbReference type="EMBL" id="MBM6576047.1"/>
    </source>
</evidence>
<evidence type="ECO:0000313" key="3">
    <source>
        <dbReference type="Proteomes" id="UP000763641"/>
    </source>
</evidence>
<proteinExistence type="predicted"/>
<comment type="caution">
    <text evidence="2">The sequence shown here is derived from an EMBL/GenBank/DDBJ whole genome shotgun (WGS) entry which is preliminary data.</text>
</comment>